<protein>
    <submittedName>
        <fullName evidence="2">Uncharacterized protein</fullName>
    </submittedName>
</protein>
<dbReference type="Proteomes" id="UP000018766">
    <property type="component" value="Unassembled WGS sequence"/>
</dbReference>
<reference evidence="2 3" key="1">
    <citation type="submission" date="2013-11" db="EMBL/GenBank/DDBJ databases">
        <title>Genomic analysis of Pelistega sp. HM-7.</title>
        <authorList>
            <person name="Kumbhare S.V."/>
            <person name="Shetty S.A."/>
            <person name="Sharma O."/>
            <person name="Dhotre D.P."/>
        </authorList>
    </citation>
    <scope>NUCLEOTIDE SEQUENCE [LARGE SCALE GENOMIC DNA]</scope>
    <source>
        <strain evidence="2 3">HM-7</strain>
    </source>
</reference>
<keyword evidence="3" id="KW-1185">Reference proteome</keyword>
<proteinExistence type="predicted"/>
<accession>V8G896</accession>
<gene>
    <name evidence="2" type="ORF">V757_02395</name>
</gene>
<dbReference type="AlphaFoldDB" id="V8G896"/>
<evidence type="ECO:0000313" key="2">
    <source>
        <dbReference type="EMBL" id="ETD72754.1"/>
    </source>
</evidence>
<evidence type="ECO:0000313" key="3">
    <source>
        <dbReference type="Proteomes" id="UP000018766"/>
    </source>
</evidence>
<dbReference type="RefSeq" id="WP_023949511.1">
    <property type="nucleotide sequence ID" value="NZ_AYSV01000021.1"/>
</dbReference>
<feature type="region of interest" description="Disordered" evidence="1">
    <location>
        <begin position="14"/>
        <end position="34"/>
    </location>
</feature>
<evidence type="ECO:0000256" key="1">
    <source>
        <dbReference type="SAM" id="MobiDB-lite"/>
    </source>
</evidence>
<name>V8G896_9BURK</name>
<sequence>MKLLNRLRHEFSTQVSVRTQKQESRKQSHATKAGLALLPKKDSAIIPTLKTSLR</sequence>
<dbReference type="EMBL" id="AYSV01000021">
    <property type="protein sequence ID" value="ETD72754.1"/>
    <property type="molecule type" value="Genomic_DNA"/>
</dbReference>
<organism evidence="2 3">
    <name type="scientific">Pelistega indica</name>
    <dbReference type="NCBI Taxonomy" id="1414851"/>
    <lineage>
        <taxon>Bacteria</taxon>
        <taxon>Pseudomonadati</taxon>
        <taxon>Pseudomonadota</taxon>
        <taxon>Betaproteobacteria</taxon>
        <taxon>Burkholderiales</taxon>
        <taxon>Alcaligenaceae</taxon>
        <taxon>Pelistega</taxon>
    </lineage>
</organism>
<comment type="caution">
    <text evidence="2">The sequence shown here is derived from an EMBL/GenBank/DDBJ whole genome shotgun (WGS) entry which is preliminary data.</text>
</comment>